<dbReference type="Gene3D" id="1.10.287.160">
    <property type="entry name" value="HR1 repeat"/>
    <property type="match status" value="1"/>
</dbReference>
<accession>A0ABW5HC19</accession>
<dbReference type="InterPro" id="IPR000835">
    <property type="entry name" value="HTH_MarR-typ"/>
</dbReference>
<evidence type="ECO:0000313" key="5">
    <source>
        <dbReference type="EMBL" id="MFD2470646.1"/>
    </source>
</evidence>
<keyword evidence="1" id="KW-0805">Transcription regulation</keyword>
<dbReference type="Pfam" id="PF12802">
    <property type="entry name" value="MarR_2"/>
    <property type="match status" value="1"/>
</dbReference>
<keyword evidence="3" id="KW-0804">Transcription</keyword>
<dbReference type="CDD" id="cd00090">
    <property type="entry name" value="HTH_ARSR"/>
    <property type="match status" value="1"/>
</dbReference>
<comment type="caution">
    <text evidence="5">The sequence shown here is derived from an EMBL/GenBank/DDBJ whole genome shotgun (WGS) entry which is preliminary data.</text>
</comment>
<dbReference type="InterPro" id="IPR052362">
    <property type="entry name" value="HTH-GbsR_regulator"/>
</dbReference>
<dbReference type="PANTHER" id="PTHR38465:SF2">
    <property type="entry name" value="HTH-TYPE TRANSCRIPTIONAL REGULATOR MMPR5"/>
    <property type="match status" value="1"/>
</dbReference>
<keyword evidence="6" id="KW-1185">Reference proteome</keyword>
<gene>
    <name evidence="5" type="ORF">ACFSVL_24865</name>
</gene>
<dbReference type="PANTHER" id="PTHR38465">
    <property type="entry name" value="HTH-TYPE TRANSCRIPTIONAL REGULATOR MJ1563-RELATED"/>
    <property type="match status" value="1"/>
</dbReference>
<dbReference type="Proteomes" id="UP001597483">
    <property type="component" value="Unassembled WGS sequence"/>
</dbReference>
<evidence type="ECO:0000313" key="6">
    <source>
        <dbReference type="Proteomes" id="UP001597483"/>
    </source>
</evidence>
<feature type="domain" description="HTH marR-type" evidence="4">
    <location>
        <begin position="18"/>
        <end position="79"/>
    </location>
</feature>
<dbReference type="InterPro" id="IPR036390">
    <property type="entry name" value="WH_DNA-bd_sf"/>
</dbReference>
<dbReference type="Gene3D" id="1.10.10.10">
    <property type="entry name" value="Winged helix-like DNA-binding domain superfamily/Winged helix DNA-binding domain"/>
    <property type="match status" value="1"/>
</dbReference>
<dbReference type="InterPro" id="IPR011991">
    <property type="entry name" value="ArsR-like_HTH"/>
</dbReference>
<evidence type="ECO:0000256" key="1">
    <source>
        <dbReference type="ARBA" id="ARBA00023015"/>
    </source>
</evidence>
<protein>
    <submittedName>
        <fullName evidence="5">GbsR/MarR family transcriptional regulator</fullName>
    </submittedName>
</protein>
<dbReference type="RefSeq" id="WP_378307950.1">
    <property type="nucleotide sequence ID" value="NZ_JBHUKS010000017.1"/>
</dbReference>
<organism evidence="5 6">
    <name type="scientific">Amycolatopsis silviterrae</name>
    <dbReference type="NCBI Taxonomy" id="1656914"/>
    <lineage>
        <taxon>Bacteria</taxon>
        <taxon>Bacillati</taxon>
        <taxon>Actinomycetota</taxon>
        <taxon>Actinomycetes</taxon>
        <taxon>Pseudonocardiales</taxon>
        <taxon>Pseudonocardiaceae</taxon>
        <taxon>Amycolatopsis</taxon>
    </lineage>
</organism>
<reference evidence="6" key="1">
    <citation type="journal article" date="2019" name="Int. J. Syst. Evol. Microbiol.">
        <title>The Global Catalogue of Microorganisms (GCM) 10K type strain sequencing project: providing services to taxonomists for standard genome sequencing and annotation.</title>
        <authorList>
            <consortium name="The Broad Institute Genomics Platform"/>
            <consortium name="The Broad Institute Genome Sequencing Center for Infectious Disease"/>
            <person name="Wu L."/>
            <person name="Ma J."/>
        </authorList>
    </citation>
    <scope>NUCLEOTIDE SEQUENCE [LARGE SCALE GENOMIC DNA]</scope>
    <source>
        <strain evidence="6">CGMCC 4.7641</strain>
    </source>
</reference>
<evidence type="ECO:0000256" key="3">
    <source>
        <dbReference type="ARBA" id="ARBA00023163"/>
    </source>
</evidence>
<evidence type="ECO:0000259" key="4">
    <source>
        <dbReference type="Pfam" id="PF12802"/>
    </source>
</evidence>
<sequence>MTEHTEAAERLALTLTRHGLQRMTARVLAMLLFSDQDTVTAGDLADRLAASPSSVSTALKALTAAGLVERVPAPGSRREHFRFPDEGWATLMSAQNTVVQEMQDAAAAGIEFAGEDSVAGRRLADMRDFYAHLMRELPAVIDRWRAGRAGQAGP</sequence>
<proteinExistence type="predicted"/>
<dbReference type="SUPFAM" id="SSF46785">
    <property type="entry name" value="Winged helix' DNA-binding domain"/>
    <property type="match status" value="1"/>
</dbReference>
<keyword evidence="2" id="KW-0238">DNA-binding</keyword>
<dbReference type="EMBL" id="JBHUKS010000017">
    <property type="protein sequence ID" value="MFD2470646.1"/>
    <property type="molecule type" value="Genomic_DNA"/>
</dbReference>
<evidence type="ECO:0000256" key="2">
    <source>
        <dbReference type="ARBA" id="ARBA00023125"/>
    </source>
</evidence>
<dbReference type="InterPro" id="IPR036388">
    <property type="entry name" value="WH-like_DNA-bd_sf"/>
</dbReference>
<name>A0ABW5HC19_9PSEU</name>